<sequence>MKAFVVDSTGKAGCVDQHRAVPSLQPNQVLVKPVAVALNPTDWRHLAYERAKPGCIVGCDYAGVVVSAGAEARDTAGNPWKEGDKIFGCAHGSNLVNPDDGVFTEYAVVTGDIQMRLSEATEKSIRFEGAATLGLGAITVGQGLFQKSLKLELPDPSTAANPPSRDTPVLIYGGSTATGALGIQYARRAGYTVITTCSPANVAYVKSLGADYAVDYHSPDAGQQIREYTGNRLYHAFDTVSVAQSAHICADALSTNVQPKTPVYGSLLPVKFPRSDVQSTYTVMHTVFGKAFQFGQTEMPASAEDFAFGRKFFALTQALVEKGLIKPHTYRVEFGGLDGIATGLANLQKGAVKAEKLVYRLADTA</sequence>
<reference evidence="4 5" key="1">
    <citation type="submission" date="2024-01" db="EMBL/GenBank/DDBJ databases">
        <authorList>
            <person name="Allen C."/>
            <person name="Tagirdzhanova G."/>
        </authorList>
    </citation>
    <scope>NUCLEOTIDE SEQUENCE [LARGE SCALE GENOMIC DNA]</scope>
</reference>
<keyword evidence="2" id="KW-0560">Oxidoreductase</keyword>
<dbReference type="SMART" id="SM00829">
    <property type="entry name" value="PKS_ER"/>
    <property type="match status" value="1"/>
</dbReference>
<comment type="caution">
    <text evidence="4">The sequence shown here is derived from an EMBL/GenBank/DDBJ whole genome shotgun (WGS) entry which is preliminary data.</text>
</comment>
<dbReference type="SUPFAM" id="SSF51735">
    <property type="entry name" value="NAD(P)-binding Rossmann-fold domains"/>
    <property type="match status" value="1"/>
</dbReference>
<gene>
    <name evidence="4" type="ORF">SEUCBS140593_006350</name>
</gene>
<dbReference type="InterPro" id="IPR020843">
    <property type="entry name" value="ER"/>
</dbReference>
<dbReference type="PANTHER" id="PTHR45348">
    <property type="entry name" value="HYPOTHETICAL OXIDOREDUCTASE (EUROFUNG)"/>
    <property type="match status" value="1"/>
</dbReference>
<dbReference type="PANTHER" id="PTHR45348:SF2">
    <property type="entry name" value="ZINC-TYPE ALCOHOL DEHYDROGENASE-LIKE PROTEIN C2E1P3.01"/>
    <property type="match status" value="1"/>
</dbReference>
<dbReference type="Pfam" id="PF00107">
    <property type="entry name" value="ADH_zinc_N"/>
    <property type="match status" value="1"/>
</dbReference>
<evidence type="ECO:0000259" key="3">
    <source>
        <dbReference type="SMART" id="SM00829"/>
    </source>
</evidence>
<dbReference type="Pfam" id="PF08240">
    <property type="entry name" value="ADH_N"/>
    <property type="match status" value="1"/>
</dbReference>
<dbReference type="InterPro" id="IPR013154">
    <property type="entry name" value="ADH-like_N"/>
</dbReference>
<name>A0ABP0C469_9PEZI</name>
<feature type="domain" description="Enoyl reductase (ER)" evidence="3">
    <location>
        <begin position="13"/>
        <end position="288"/>
    </location>
</feature>
<keyword evidence="5" id="KW-1185">Reference proteome</keyword>
<dbReference type="SUPFAM" id="SSF50129">
    <property type="entry name" value="GroES-like"/>
    <property type="match status" value="1"/>
</dbReference>
<evidence type="ECO:0000256" key="1">
    <source>
        <dbReference type="ARBA" id="ARBA00008072"/>
    </source>
</evidence>
<dbReference type="Gene3D" id="3.90.180.10">
    <property type="entry name" value="Medium-chain alcohol dehydrogenases, catalytic domain"/>
    <property type="match status" value="1"/>
</dbReference>
<accession>A0ABP0C469</accession>
<evidence type="ECO:0000313" key="4">
    <source>
        <dbReference type="EMBL" id="CAK7226759.1"/>
    </source>
</evidence>
<dbReference type="Gene3D" id="3.40.50.720">
    <property type="entry name" value="NAD(P)-binding Rossmann-like Domain"/>
    <property type="match status" value="1"/>
</dbReference>
<protein>
    <recommendedName>
        <fullName evidence="3">Enoyl reductase (ER) domain-containing protein</fullName>
    </recommendedName>
</protein>
<dbReference type="CDD" id="cd08249">
    <property type="entry name" value="enoyl_reductase_like"/>
    <property type="match status" value="1"/>
</dbReference>
<dbReference type="InterPro" id="IPR013149">
    <property type="entry name" value="ADH-like_C"/>
</dbReference>
<organism evidence="4 5">
    <name type="scientific">Sporothrix eucalyptigena</name>
    <dbReference type="NCBI Taxonomy" id="1812306"/>
    <lineage>
        <taxon>Eukaryota</taxon>
        <taxon>Fungi</taxon>
        <taxon>Dikarya</taxon>
        <taxon>Ascomycota</taxon>
        <taxon>Pezizomycotina</taxon>
        <taxon>Sordariomycetes</taxon>
        <taxon>Sordariomycetidae</taxon>
        <taxon>Ophiostomatales</taxon>
        <taxon>Ophiostomataceae</taxon>
        <taxon>Sporothrix</taxon>
    </lineage>
</organism>
<evidence type="ECO:0000313" key="5">
    <source>
        <dbReference type="Proteomes" id="UP001642482"/>
    </source>
</evidence>
<dbReference type="EMBL" id="CAWUHD010000068">
    <property type="protein sequence ID" value="CAK7226759.1"/>
    <property type="molecule type" value="Genomic_DNA"/>
</dbReference>
<comment type="similarity">
    <text evidence="1">Belongs to the zinc-containing alcohol dehydrogenase family.</text>
</comment>
<evidence type="ECO:0000256" key="2">
    <source>
        <dbReference type="ARBA" id="ARBA00023002"/>
    </source>
</evidence>
<dbReference type="InterPro" id="IPR036291">
    <property type="entry name" value="NAD(P)-bd_dom_sf"/>
</dbReference>
<dbReference type="InterPro" id="IPR011032">
    <property type="entry name" value="GroES-like_sf"/>
</dbReference>
<dbReference type="Proteomes" id="UP001642482">
    <property type="component" value="Unassembled WGS sequence"/>
</dbReference>
<dbReference type="InterPro" id="IPR047122">
    <property type="entry name" value="Trans-enoyl_RdTase-like"/>
</dbReference>
<proteinExistence type="inferred from homology"/>